<dbReference type="OrthoDB" id="1697664at2"/>
<dbReference type="AlphaFoldDB" id="A0A1G6III3"/>
<dbReference type="RefSeq" id="WP_090775439.1">
    <property type="nucleotide sequence ID" value="NZ_FMYM01000005.1"/>
</dbReference>
<protein>
    <recommendedName>
        <fullName evidence="3">Prophage pi2 protein 40</fullName>
    </recommendedName>
</protein>
<proteinExistence type="predicted"/>
<evidence type="ECO:0008006" key="3">
    <source>
        <dbReference type="Google" id="ProtNLM"/>
    </source>
</evidence>
<dbReference type="STRING" id="1464122.SAMN05421737_10575"/>
<reference evidence="2" key="1">
    <citation type="submission" date="2016-09" db="EMBL/GenBank/DDBJ databases">
        <authorList>
            <person name="Varghese N."/>
            <person name="Submissions S."/>
        </authorList>
    </citation>
    <scope>NUCLEOTIDE SEQUENCE [LARGE SCALE GENOMIC DNA]</scope>
    <source>
        <strain evidence="2">25nlg</strain>
    </source>
</reference>
<sequence>MEKTLEIDGRKVRFKSTAATTLRYKKQFGREYFADLLKMYPLVKLQEQGKDIQNMEYEVMKYIDFEVLYNITWVLAKTADKSLSEPVEWLDTFDEFPLMEILPELQELIEKSVGTKKK</sequence>
<accession>A0A1G6III3</accession>
<evidence type="ECO:0000313" key="1">
    <source>
        <dbReference type="EMBL" id="SDC06264.1"/>
    </source>
</evidence>
<name>A0A1G6III3_9BACI</name>
<organism evidence="1 2">
    <name type="scientific">Shouchella lonarensis</name>
    <dbReference type="NCBI Taxonomy" id="1464122"/>
    <lineage>
        <taxon>Bacteria</taxon>
        <taxon>Bacillati</taxon>
        <taxon>Bacillota</taxon>
        <taxon>Bacilli</taxon>
        <taxon>Bacillales</taxon>
        <taxon>Bacillaceae</taxon>
        <taxon>Shouchella</taxon>
    </lineage>
</organism>
<keyword evidence="2" id="KW-1185">Reference proteome</keyword>
<gene>
    <name evidence="1" type="ORF">SAMN05421737_10575</name>
</gene>
<evidence type="ECO:0000313" key="2">
    <source>
        <dbReference type="Proteomes" id="UP000242662"/>
    </source>
</evidence>
<dbReference type="EMBL" id="FMYM01000005">
    <property type="protein sequence ID" value="SDC06264.1"/>
    <property type="molecule type" value="Genomic_DNA"/>
</dbReference>
<dbReference type="Proteomes" id="UP000242662">
    <property type="component" value="Unassembled WGS sequence"/>
</dbReference>